<dbReference type="PANTHER" id="PTHR43562:SF1">
    <property type="entry name" value="NA(+)_H(+) ANTIPORTER YJBQ-RELATED"/>
    <property type="match status" value="1"/>
</dbReference>
<keyword evidence="11" id="KW-1185">Reference proteome</keyword>
<keyword evidence="6" id="KW-0406">Ion transport</keyword>
<feature type="transmembrane region" description="Helical" evidence="8">
    <location>
        <begin position="235"/>
        <end position="254"/>
    </location>
</feature>
<evidence type="ECO:0000313" key="10">
    <source>
        <dbReference type="EMBL" id="WOJ91025.1"/>
    </source>
</evidence>
<feature type="transmembrane region" description="Helical" evidence="8">
    <location>
        <begin position="266"/>
        <end position="286"/>
    </location>
</feature>
<sequence length="424" mass="45366">MSEIHSLFIIAFIAVLAPLLARLPTLLRTPVVVLELALGILIGPSGAGWVTSEGAIGFLGEFGLIFLFFQAGFEFDPDKIKGAPLRLGALAWLFSLALACGFIGLLYLVGLVDAPLLVALVLPTTAFGILIPILRQTGDLDSDFGRYVLGAAAIGELGPVVLASVVLAHAHHHLHQTLLSMVFLAAAIGAIFFARNLRSDGLSLMIARWMGDSSILPVRISILILLALVSLANELGMEIVLGAYTAGMAIAMLVRDTKAEILEDRLTSIGSGFFIPLFFITSGVEFDLPALVTSPASLARLFLFCAAFLFIRILPVRLYKRVLPERDLLPLALFSSTTLSLVVAVTYLGVRTGHMLPENASALVGAAVISVAVFPTLAISLRAQSDEERADGFLAVAARRAADFASPRLSRFMLFITQKSWGRQ</sequence>
<reference evidence="10 11" key="1">
    <citation type="submission" date="2023-10" db="EMBL/GenBank/DDBJ databases">
        <title>Novel methanotroph of the genus Methylocapsa from a subarctic wetland.</title>
        <authorList>
            <person name="Belova S.E."/>
            <person name="Oshkin I.Y."/>
            <person name="Miroshnikov K."/>
            <person name="Dedysh S.N."/>
        </authorList>
    </citation>
    <scope>NUCLEOTIDE SEQUENCE [LARGE SCALE GENOMIC DNA]</scope>
    <source>
        <strain evidence="10 11">RX1</strain>
    </source>
</reference>
<feature type="transmembrane region" description="Helical" evidence="8">
    <location>
        <begin position="174"/>
        <end position="194"/>
    </location>
</feature>
<keyword evidence="2" id="KW-0813">Transport</keyword>
<feature type="transmembrane region" description="Helical" evidence="8">
    <location>
        <begin position="147"/>
        <end position="168"/>
    </location>
</feature>
<evidence type="ECO:0000256" key="4">
    <source>
        <dbReference type="ARBA" id="ARBA00022692"/>
    </source>
</evidence>
<keyword evidence="3" id="KW-0050">Antiport</keyword>
<keyword evidence="7 8" id="KW-0472">Membrane</keyword>
<feature type="transmembrane region" description="Helical" evidence="8">
    <location>
        <begin position="362"/>
        <end position="381"/>
    </location>
</feature>
<feature type="transmembrane region" description="Helical" evidence="8">
    <location>
        <begin position="56"/>
        <end position="75"/>
    </location>
</feature>
<dbReference type="PANTHER" id="PTHR43562">
    <property type="entry name" value="NAPA-TYPE SODIUM/HYDROGEN ANTIPORTER"/>
    <property type="match status" value="1"/>
</dbReference>
<feature type="transmembrane region" description="Helical" evidence="8">
    <location>
        <begin position="87"/>
        <end position="110"/>
    </location>
</feature>
<keyword evidence="4 8" id="KW-0812">Transmembrane</keyword>
<evidence type="ECO:0000259" key="9">
    <source>
        <dbReference type="Pfam" id="PF00999"/>
    </source>
</evidence>
<gene>
    <name evidence="10" type="ORF">RZS28_07005</name>
</gene>
<feature type="transmembrane region" description="Helical" evidence="8">
    <location>
        <begin position="298"/>
        <end position="316"/>
    </location>
</feature>
<feature type="transmembrane region" description="Helical" evidence="8">
    <location>
        <begin position="328"/>
        <end position="350"/>
    </location>
</feature>
<dbReference type="InterPro" id="IPR038770">
    <property type="entry name" value="Na+/solute_symporter_sf"/>
</dbReference>
<dbReference type="Proteomes" id="UP001626536">
    <property type="component" value="Chromosome"/>
</dbReference>
<dbReference type="Gene3D" id="1.20.1530.20">
    <property type="match status" value="1"/>
</dbReference>
<comment type="subcellular location">
    <subcellularLocation>
        <location evidence="1">Membrane</location>
        <topology evidence="1">Multi-pass membrane protein</topology>
    </subcellularLocation>
</comment>
<protein>
    <submittedName>
        <fullName evidence="10">Cation:proton antiporter</fullName>
    </submittedName>
</protein>
<dbReference type="RefSeq" id="WP_407340614.1">
    <property type="nucleotide sequence ID" value="NZ_CP136862.1"/>
</dbReference>
<evidence type="ECO:0000256" key="3">
    <source>
        <dbReference type="ARBA" id="ARBA00022449"/>
    </source>
</evidence>
<dbReference type="EMBL" id="CP136862">
    <property type="protein sequence ID" value="WOJ91025.1"/>
    <property type="molecule type" value="Genomic_DNA"/>
</dbReference>
<evidence type="ECO:0000256" key="1">
    <source>
        <dbReference type="ARBA" id="ARBA00004141"/>
    </source>
</evidence>
<feature type="transmembrane region" description="Helical" evidence="8">
    <location>
        <begin position="6"/>
        <end position="24"/>
    </location>
</feature>
<accession>A0ABZ0HW03</accession>
<feature type="transmembrane region" description="Helical" evidence="8">
    <location>
        <begin position="116"/>
        <end position="135"/>
    </location>
</feature>
<organism evidence="10 11">
    <name type="scientific">Methylocapsa polymorpha</name>
    <dbReference type="NCBI Taxonomy" id="3080828"/>
    <lineage>
        <taxon>Bacteria</taxon>
        <taxon>Pseudomonadati</taxon>
        <taxon>Pseudomonadota</taxon>
        <taxon>Alphaproteobacteria</taxon>
        <taxon>Hyphomicrobiales</taxon>
        <taxon>Beijerinckiaceae</taxon>
        <taxon>Methylocapsa</taxon>
    </lineage>
</organism>
<feature type="transmembrane region" description="Helical" evidence="8">
    <location>
        <begin position="206"/>
        <end position="229"/>
    </location>
</feature>
<evidence type="ECO:0000256" key="8">
    <source>
        <dbReference type="SAM" id="Phobius"/>
    </source>
</evidence>
<dbReference type="InterPro" id="IPR006153">
    <property type="entry name" value="Cation/H_exchanger_TM"/>
</dbReference>
<keyword evidence="5 8" id="KW-1133">Transmembrane helix</keyword>
<name>A0ABZ0HW03_9HYPH</name>
<evidence type="ECO:0000256" key="6">
    <source>
        <dbReference type="ARBA" id="ARBA00023065"/>
    </source>
</evidence>
<evidence type="ECO:0000256" key="7">
    <source>
        <dbReference type="ARBA" id="ARBA00023136"/>
    </source>
</evidence>
<feature type="domain" description="Cation/H+ exchanger transmembrane" evidence="9">
    <location>
        <begin position="13"/>
        <end position="377"/>
    </location>
</feature>
<evidence type="ECO:0000256" key="2">
    <source>
        <dbReference type="ARBA" id="ARBA00022448"/>
    </source>
</evidence>
<dbReference type="Pfam" id="PF00999">
    <property type="entry name" value="Na_H_Exchanger"/>
    <property type="match status" value="1"/>
</dbReference>
<evidence type="ECO:0000256" key="5">
    <source>
        <dbReference type="ARBA" id="ARBA00022989"/>
    </source>
</evidence>
<evidence type="ECO:0000313" key="11">
    <source>
        <dbReference type="Proteomes" id="UP001626536"/>
    </source>
</evidence>
<proteinExistence type="predicted"/>